<dbReference type="RefSeq" id="XP_025831582.1">
    <property type="nucleotide sequence ID" value="XM_025975797.1"/>
</dbReference>
<dbReference type="CTD" id="40171"/>
<evidence type="ECO:0000256" key="5">
    <source>
        <dbReference type="ARBA" id="ARBA00023242"/>
    </source>
</evidence>
<dbReference type="GO" id="GO:0006368">
    <property type="term" value="P:transcription elongation by RNA polymerase II"/>
    <property type="evidence" value="ECO:0007669"/>
    <property type="project" value="InterPro"/>
</dbReference>
<dbReference type="GO" id="GO:0032968">
    <property type="term" value="P:positive regulation of transcription elongation by RNA polymerase II"/>
    <property type="evidence" value="ECO:0007669"/>
    <property type="project" value="TreeGrafter"/>
</dbReference>
<evidence type="ECO:0000256" key="6">
    <source>
        <dbReference type="PROSITE-ProRule" id="PRU01324"/>
    </source>
</evidence>
<evidence type="ECO:0000313" key="11">
    <source>
        <dbReference type="RefSeq" id="XP_025831582.1"/>
    </source>
</evidence>
<keyword evidence="11" id="KW-0251">Elongation factor</keyword>
<name>A0A7F5R6J6_AGRPL</name>
<sequence>MAALCPGVQYGLSSQESFGENKDLIFVKLTDSALRAIEEYLRNQSKLSQNPTIKFVGNEGKLSFPSLQNGCTMFNFSMSSTADMEGPGGSFECIKQSAAPRGALEALGAIPHKIRIHANEDVYEATRHRMTVAEENHKNKCTREIKPNQNDIGRKVKVKQLPGRTVSSTTAVPPPSSRRDAPPIRESLLKSPNQTNLNSKTPPLYANSNGLTNGLGSSYANNSRPLQNKPSMPEIMRRPIKERLIHLLALRPFKKPELYERLVREGLREKHSMTSILKQIAYMKDNAYHLNRAMWNDVREDWPFYTESERQALKRRKPQNLTPPGSSDGGSSGSGQSPTSTHPGSPPPPISTTPSSKRPGYYDGADGLPTKRQRISHYRKPSEQVVCRSPVENNSQRRPVTDSRDASNMNPRSREMPLTPSSTNGHYYNNNGYPTNGFGPHLSEDDDDDEEDIDATMVDVSTPVTVSRSSSNSNSNNINNNKQRPCDSHNINNNNNSSCLNFGVSREKSSSPFGGGSNGNSNGGGSPLLAVSGGSAKQSPKKNGFVVSSSSVVGGSGGGGGGGGGGGTPTNVVANENNKVVRVNEPAVVTQTNNNGSKYADYVKTHSNNNNSSSTKKQQQQSQEVNGTLQRHAEQVSATDSGPPPPPADVQKQKTLAEVDPTPEFPDYLTEYTTIKNSDQRRRYKADFNADYSEYKQLHAVVEKVSRRFAELEERLRQTDKHSPKYKEIRKQIVKEYRENKQDLGHQRDKRRFQYLHEKLSHIKRLVLEYDQTNAEKRY</sequence>
<dbReference type="FunCoup" id="A0A7F5R6J6">
    <property type="interactions" value="1264"/>
</dbReference>
<dbReference type="AlphaFoldDB" id="A0A7F5R6J6"/>
<keyword evidence="4" id="KW-0804">Transcription</keyword>
<dbReference type="KEGG" id="apln:108741636"/>
<dbReference type="PANTHER" id="PTHR23288:SF17">
    <property type="entry name" value="RNA POLYMERASE II ELONGATION FACTOR ELL"/>
    <property type="match status" value="1"/>
</dbReference>
<dbReference type="OrthoDB" id="6284217at2759"/>
<keyword evidence="5" id="KW-0539">Nucleus</keyword>
<dbReference type="InterPro" id="IPR019464">
    <property type="entry name" value="ELL_N"/>
</dbReference>
<keyword evidence="7" id="KW-0175">Coiled coil</keyword>
<keyword evidence="10" id="KW-1185">Reference proteome</keyword>
<keyword evidence="11" id="KW-0648">Protein biosynthesis</keyword>
<feature type="compositionally biased region" description="Polar residues" evidence="8">
    <location>
        <begin position="190"/>
        <end position="230"/>
    </location>
</feature>
<dbReference type="GO" id="GO:0042795">
    <property type="term" value="P:snRNA transcription by RNA polymerase II"/>
    <property type="evidence" value="ECO:0007669"/>
    <property type="project" value="TreeGrafter"/>
</dbReference>
<feature type="domain" description="OCEL" evidence="9">
    <location>
        <begin position="666"/>
        <end position="775"/>
    </location>
</feature>
<evidence type="ECO:0000256" key="1">
    <source>
        <dbReference type="ARBA" id="ARBA00004123"/>
    </source>
</evidence>
<dbReference type="InterPro" id="IPR036390">
    <property type="entry name" value="WH_DNA-bd_sf"/>
</dbReference>
<dbReference type="Gene3D" id="6.10.140.340">
    <property type="match status" value="1"/>
</dbReference>
<evidence type="ECO:0000259" key="9">
    <source>
        <dbReference type="PROSITE" id="PS51980"/>
    </source>
</evidence>
<keyword evidence="3" id="KW-0805">Transcription regulation</keyword>
<dbReference type="Gene3D" id="1.10.10.2670">
    <property type="entry name" value="E3 ubiquitin-protein ligase"/>
    <property type="match status" value="1"/>
</dbReference>
<dbReference type="InterPro" id="IPR010844">
    <property type="entry name" value="Occludin_ELL"/>
</dbReference>
<feature type="coiled-coil region" evidence="7">
    <location>
        <begin position="695"/>
        <end position="722"/>
    </location>
</feature>
<evidence type="ECO:0000256" key="8">
    <source>
        <dbReference type="SAM" id="MobiDB-lite"/>
    </source>
</evidence>
<dbReference type="GO" id="GO:0003746">
    <property type="term" value="F:translation elongation factor activity"/>
    <property type="evidence" value="ECO:0007669"/>
    <property type="project" value="UniProtKB-KW"/>
</dbReference>
<dbReference type="PANTHER" id="PTHR23288">
    <property type="entry name" value="OCCLUDIN AND RNA POLYMERASE II ELONGATION FACTOR ELL"/>
    <property type="match status" value="1"/>
</dbReference>
<evidence type="ECO:0000256" key="3">
    <source>
        <dbReference type="ARBA" id="ARBA00023015"/>
    </source>
</evidence>
<comment type="similarity">
    <text evidence="2 6">Belongs to the ELL/occludin family.</text>
</comment>
<dbReference type="SUPFAM" id="SSF144292">
    <property type="entry name" value="occludin/ELL-like"/>
    <property type="match status" value="1"/>
</dbReference>
<dbReference type="GO" id="GO:0008023">
    <property type="term" value="C:transcription elongation factor complex"/>
    <property type="evidence" value="ECO:0007669"/>
    <property type="project" value="InterPro"/>
</dbReference>
<evidence type="ECO:0000256" key="4">
    <source>
        <dbReference type="ARBA" id="ARBA00023163"/>
    </source>
</evidence>
<protein>
    <submittedName>
        <fullName evidence="11">RNA polymerase II elongation factor Ell isoform X1</fullName>
    </submittedName>
</protein>
<feature type="compositionally biased region" description="Low complexity" evidence="8">
    <location>
        <begin position="467"/>
        <end position="481"/>
    </location>
</feature>
<proteinExistence type="inferred from homology"/>
<evidence type="ECO:0000256" key="7">
    <source>
        <dbReference type="SAM" id="Coils"/>
    </source>
</evidence>
<accession>A0A7F5R6J6</accession>
<dbReference type="GeneID" id="108741636"/>
<feature type="region of interest" description="Disordered" evidence="8">
    <location>
        <begin position="578"/>
        <end position="667"/>
    </location>
</feature>
<dbReference type="Pfam" id="PF07303">
    <property type="entry name" value="Occludin_ELL"/>
    <property type="match status" value="1"/>
</dbReference>
<feature type="compositionally biased region" description="Gly residues" evidence="8">
    <location>
        <begin position="513"/>
        <end position="526"/>
    </location>
</feature>
<organism evidence="10 11">
    <name type="scientific">Agrilus planipennis</name>
    <name type="common">Emerald ash borer</name>
    <name type="synonym">Agrilus marcopoli</name>
    <dbReference type="NCBI Taxonomy" id="224129"/>
    <lineage>
        <taxon>Eukaryota</taxon>
        <taxon>Metazoa</taxon>
        <taxon>Ecdysozoa</taxon>
        <taxon>Arthropoda</taxon>
        <taxon>Hexapoda</taxon>
        <taxon>Insecta</taxon>
        <taxon>Pterygota</taxon>
        <taxon>Neoptera</taxon>
        <taxon>Endopterygota</taxon>
        <taxon>Coleoptera</taxon>
        <taxon>Polyphaga</taxon>
        <taxon>Elateriformia</taxon>
        <taxon>Buprestoidea</taxon>
        <taxon>Buprestidae</taxon>
        <taxon>Agrilinae</taxon>
        <taxon>Agrilus</taxon>
    </lineage>
</organism>
<feature type="region of interest" description="Disordered" evidence="8">
    <location>
        <begin position="310"/>
        <end position="425"/>
    </location>
</feature>
<evidence type="ECO:0000256" key="2">
    <source>
        <dbReference type="ARBA" id="ARBA00009171"/>
    </source>
</evidence>
<dbReference type="PROSITE" id="PS51980">
    <property type="entry name" value="OCEL"/>
    <property type="match status" value="1"/>
</dbReference>
<feature type="compositionally biased region" description="Low complexity" evidence="8">
    <location>
        <begin position="334"/>
        <end position="343"/>
    </location>
</feature>
<dbReference type="GO" id="GO:0000987">
    <property type="term" value="F:cis-regulatory region sequence-specific DNA binding"/>
    <property type="evidence" value="ECO:0007669"/>
    <property type="project" value="TreeGrafter"/>
</dbReference>
<feature type="compositionally biased region" description="Low complexity" evidence="8">
    <location>
        <begin position="488"/>
        <end position="501"/>
    </location>
</feature>
<gene>
    <name evidence="11" type="primary">LOC108741636</name>
</gene>
<feature type="region of interest" description="Disordered" evidence="8">
    <location>
        <begin position="462"/>
        <end position="550"/>
    </location>
</feature>
<evidence type="ECO:0000313" key="10">
    <source>
        <dbReference type="Proteomes" id="UP000192223"/>
    </source>
</evidence>
<dbReference type="InterPro" id="IPR031176">
    <property type="entry name" value="ELL/occludin"/>
</dbReference>
<dbReference type="InParanoid" id="A0A7F5R6J6"/>
<feature type="region of interest" description="Disordered" evidence="8">
    <location>
        <begin position="161"/>
        <end position="231"/>
    </location>
</feature>
<feature type="compositionally biased region" description="Low complexity" evidence="8">
    <location>
        <begin position="607"/>
        <end position="623"/>
    </location>
</feature>
<dbReference type="SUPFAM" id="SSF46785">
    <property type="entry name" value="Winged helix' DNA-binding domain"/>
    <property type="match status" value="1"/>
</dbReference>
<dbReference type="InterPro" id="IPR042065">
    <property type="entry name" value="E3_ELL-like"/>
</dbReference>
<dbReference type="Pfam" id="PF10390">
    <property type="entry name" value="ELL"/>
    <property type="match status" value="1"/>
</dbReference>
<dbReference type="Proteomes" id="UP000192223">
    <property type="component" value="Unplaced"/>
</dbReference>
<comment type="subcellular location">
    <subcellularLocation>
        <location evidence="1">Nucleus</location>
    </subcellularLocation>
</comment>
<reference evidence="11" key="1">
    <citation type="submission" date="2025-08" db="UniProtKB">
        <authorList>
            <consortium name="RefSeq"/>
        </authorList>
    </citation>
    <scope>IDENTIFICATION</scope>
    <source>
        <tissue evidence="11">Entire body</tissue>
    </source>
</reference>